<dbReference type="SUPFAM" id="SSF51735">
    <property type="entry name" value="NAD(P)-binding Rossmann-fold domains"/>
    <property type="match status" value="1"/>
</dbReference>
<dbReference type="GO" id="GO:0050661">
    <property type="term" value="F:NADP binding"/>
    <property type="evidence" value="ECO:0007669"/>
    <property type="project" value="InterPro"/>
</dbReference>
<dbReference type="GO" id="GO:0006571">
    <property type="term" value="P:tyrosine biosynthetic process"/>
    <property type="evidence" value="ECO:0007669"/>
    <property type="project" value="TreeGrafter"/>
</dbReference>
<feature type="domain" description="KARI N-terminal Rossmann" evidence="2">
    <location>
        <begin position="3"/>
        <end position="114"/>
    </location>
</feature>
<dbReference type="InterPro" id="IPR036291">
    <property type="entry name" value="NAD(P)-bd_dom_sf"/>
</dbReference>
<keyword evidence="1" id="KW-0560">Oxidoreductase</keyword>
<dbReference type="InterPro" id="IPR037161">
    <property type="entry name" value="Semialdehyde_DH-like_C"/>
</dbReference>
<dbReference type="Pfam" id="PF16896">
    <property type="entry name" value="PGDH_C"/>
    <property type="match status" value="1"/>
</dbReference>
<dbReference type="InterPro" id="IPR050812">
    <property type="entry name" value="Preph/Arog_dehydrog"/>
</dbReference>
<evidence type="ECO:0008006" key="6">
    <source>
        <dbReference type="Google" id="ProtNLM"/>
    </source>
</evidence>
<dbReference type="Gene3D" id="1.10.3640.10">
    <property type="entry name" value="Semialdehyde dehydrogenase-like, C-terminal"/>
    <property type="match status" value="1"/>
</dbReference>
<dbReference type="InterPro" id="IPR013116">
    <property type="entry name" value="KARI_N"/>
</dbReference>
<reference evidence="4 5" key="1">
    <citation type="submission" date="2020-08" db="EMBL/GenBank/DDBJ databases">
        <title>Genomic Encyclopedia of Type Strains, Phase IV (KMG-IV): sequencing the most valuable type-strain genomes for metagenomic binning, comparative biology and taxonomic classification.</title>
        <authorList>
            <person name="Goeker M."/>
        </authorList>
    </citation>
    <scope>NUCLEOTIDE SEQUENCE [LARGE SCALE GENOMIC DNA]</scope>
    <source>
        <strain evidence="4 5">DSM 101730</strain>
    </source>
</reference>
<dbReference type="PANTHER" id="PTHR21363">
    <property type="entry name" value="PREPHENATE DEHYDROGENASE"/>
    <property type="match status" value="1"/>
</dbReference>
<dbReference type="GO" id="GO:0008977">
    <property type="term" value="F:prephenate dehydrogenase (NAD+) activity"/>
    <property type="evidence" value="ECO:0007669"/>
    <property type="project" value="TreeGrafter"/>
</dbReference>
<name>A0A840SLK5_9RHOB</name>
<evidence type="ECO:0000259" key="3">
    <source>
        <dbReference type="Pfam" id="PF16896"/>
    </source>
</evidence>
<evidence type="ECO:0000259" key="2">
    <source>
        <dbReference type="Pfam" id="PF07991"/>
    </source>
</evidence>
<dbReference type="RefSeq" id="WP_184148299.1">
    <property type="nucleotide sequence ID" value="NZ_JACHFM010000002.1"/>
</dbReference>
<comment type="caution">
    <text evidence="4">The sequence shown here is derived from an EMBL/GenBank/DDBJ whole genome shotgun (WGS) entry which is preliminary data.</text>
</comment>
<dbReference type="Proteomes" id="UP000549457">
    <property type="component" value="Unassembled WGS sequence"/>
</dbReference>
<dbReference type="InterPro" id="IPR031663">
    <property type="entry name" value="PGDH_C"/>
</dbReference>
<dbReference type="Gene3D" id="3.40.50.720">
    <property type="entry name" value="NAD(P)-binding Rossmann-like Domain"/>
    <property type="match status" value="1"/>
</dbReference>
<feature type="domain" description="Phosphogluconate dehydrogenase (decarboxylating) C-terminal" evidence="3">
    <location>
        <begin position="121"/>
        <end position="277"/>
    </location>
</feature>
<evidence type="ECO:0000256" key="1">
    <source>
        <dbReference type="ARBA" id="ARBA00023002"/>
    </source>
</evidence>
<dbReference type="AlphaFoldDB" id="A0A840SLK5"/>
<protein>
    <recommendedName>
        <fullName evidence="6">Semialdehyde dehydrogenase</fullName>
    </recommendedName>
</protein>
<dbReference type="EMBL" id="JACHFM010000002">
    <property type="protein sequence ID" value="MBB5221844.1"/>
    <property type="molecule type" value="Genomic_DNA"/>
</dbReference>
<sequence length="283" mass="30460">MTRIALLGAGGKMGVRLATNLQKGRFDIAPVEVAEAGRARLKAATGLDCMEEGQAISRADVVLLAVPDRAIGEVAHKIVPKLDPGTAVIVLDAAAPHAGEMPERADVTYFVTHPCHPPLFNDETDPEAKADHFGGIRAKQHIVCALMQGPEEHYALCEEVARAIYAPVMRAHRCTVEQIAILEPALSETVGATMALALREAADEAVRRGVPEQAAHDFLLGHLNIELAIAFGLFPEGKFSDGALHAIAQARPLIFREDWLERVFAPESVLKSVKDICHPDQTA</sequence>
<accession>A0A840SLK5</accession>
<keyword evidence="5" id="KW-1185">Reference proteome</keyword>
<evidence type="ECO:0000313" key="5">
    <source>
        <dbReference type="Proteomes" id="UP000549457"/>
    </source>
</evidence>
<proteinExistence type="predicted"/>
<gene>
    <name evidence="4" type="ORF">HNP73_001780</name>
</gene>
<evidence type="ECO:0000313" key="4">
    <source>
        <dbReference type="EMBL" id="MBB5221844.1"/>
    </source>
</evidence>
<organism evidence="4 5">
    <name type="scientific">Amaricoccus macauensis</name>
    <dbReference type="NCBI Taxonomy" id="57001"/>
    <lineage>
        <taxon>Bacteria</taxon>
        <taxon>Pseudomonadati</taxon>
        <taxon>Pseudomonadota</taxon>
        <taxon>Alphaproteobacteria</taxon>
        <taxon>Rhodobacterales</taxon>
        <taxon>Paracoccaceae</taxon>
        <taxon>Amaricoccus</taxon>
    </lineage>
</organism>
<dbReference type="PANTHER" id="PTHR21363:SF0">
    <property type="entry name" value="PREPHENATE DEHYDROGENASE [NADP(+)]"/>
    <property type="match status" value="1"/>
</dbReference>
<dbReference type="GO" id="GO:0070403">
    <property type="term" value="F:NAD+ binding"/>
    <property type="evidence" value="ECO:0007669"/>
    <property type="project" value="TreeGrafter"/>
</dbReference>
<dbReference type="Pfam" id="PF07991">
    <property type="entry name" value="KARI_N"/>
    <property type="match status" value="1"/>
</dbReference>